<feature type="region of interest" description="Disordered" evidence="1">
    <location>
        <begin position="137"/>
        <end position="163"/>
    </location>
</feature>
<protein>
    <submittedName>
        <fullName evidence="2">Uncharacterized protein</fullName>
    </submittedName>
</protein>
<organism evidence="2">
    <name type="scientific">Palpitomonas bilix</name>
    <dbReference type="NCBI Taxonomy" id="652834"/>
    <lineage>
        <taxon>Eukaryota</taxon>
        <taxon>Eukaryota incertae sedis</taxon>
    </lineage>
</organism>
<dbReference type="EMBL" id="HBIB01042799">
    <property type="protein sequence ID" value="CAE0265687.1"/>
    <property type="molecule type" value="Transcribed_RNA"/>
</dbReference>
<feature type="region of interest" description="Disordered" evidence="1">
    <location>
        <begin position="386"/>
        <end position="430"/>
    </location>
</feature>
<dbReference type="AlphaFoldDB" id="A0A7S3GGL4"/>
<dbReference type="PANTHER" id="PTHR20938:SF0">
    <property type="entry name" value="INTEGRATOR COMPLEX SUBUNIT 4"/>
    <property type="match status" value="1"/>
</dbReference>
<feature type="compositionally biased region" description="Low complexity" evidence="1">
    <location>
        <begin position="406"/>
        <end position="415"/>
    </location>
</feature>
<dbReference type="InterPro" id="IPR016024">
    <property type="entry name" value="ARM-type_fold"/>
</dbReference>
<reference evidence="2" key="1">
    <citation type="submission" date="2021-01" db="EMBL/GenBank/DDBJ databases">
        <authorList>
            <person name="Corre E."/>
            <person name="Pelletier E."/>
            <person name="Niang G."/>
            <person name="Scheremetjew M."/>
            <person name="Finn R."/>
            <person name="Kale V."/>
            <person name="Holt S."/>
            <person name="Cochrane G."/>
            <person name="Meng A."/>
            <person name="Brown T."/>
            <person name="Cohen L."/>
        </authorList>
    </citation>
    <scope>NUCLEOTIDE SEQUENCE</scope>
    <source>
        <strain evidence="2">NIES-2562</strain>
    </source>
</reference>
<dbReference type="InterPro" id="IPR011989">
    <property type="entry name" value="ARM-like"/>
</dbReference>
<evidence type="ECO:0000313" key="2">
    <source>
        <dbReference type="EMBL" id="CAE0265687.1"/>
    </source>
</evidence>
<evidence type="ECO:0000256" key="1">
    <source>
        <dbReference type="SAM" id="MobiDB-lite"/>
    </source>
</evidence>
<proteinExistence type="predicted"/>
<feature type="compositionally biased region" description="Gly residues" evidence="1">
    <location>
        <begin position="386"/>
        <end position="405"/>
    </location>
</feature>
<feature type="compositionally biased region" description="Basic and acidic residues" evidence="1">
    <location>
        <begin position="416"/>
        <end position="429"/>
    </location>
</feature>
<dbReference type="PANTHER" id="PTHR20938">
    <property type="entry name" value="INTEGRATOR COMPLEX SUBUNIT 4"/>
    <property type="match status" value="1"/>
</dbReference>
<sequence length="569" mass="61210">MVIGGVVSDTVEEARGVRRRRYLLHNYWSSLFTAPPSSSGDVEGEGKDRVASINWSRLHAGVDKSALLSLLDDRFSYVREAAIIASIASYCAGMIEEGRVDKQLRRKMTTLFSSLVQSYPLWHSRVLPMLREEGGVHVSEEGGRDKKRRRKSSVGQHSSVSVKDANRGEQIEVDELFRILGSKVNDADAKVRRVAVLSLSLLQHASEDLLVGALERQTLGFNSATGMSSAKMFKESDQASIQLRALLRGSEGSITTALDDESASVRLAGVVTIGNLCGPSIPFILKAVDVLFDVLTDDSDMVRAMAINTLQYIAQEARQVEERDGRKTLRDSCSDKRLFTGTAKTKVIGANRDSAMPQLRQVHAFSTASLSSSSFSPLVKGGGGEVNRMGGRGGGDIRGGGGSVGEVGRMSSSEGMAEKEREGGERGEESNTAVGNLLYYIRDTLSEESLSITLTMLNESNSAARRAALSLICVLPMKSLHFVFRTLRGLAIAVEKHPDMQEDVTKAAFELGVNHPAEATMLVGDILQAQQKYGRASTSAFLEGAASASPQALMSASDGDGLDLALLCA</sequence>
<dbReference type="SUPFAM" id="SSF48371">
    <property type="entry name" value="ARM repeat"/>
    <property type="match status" value="1"/>
</dbReference>
<dbReference type="Gene3D" id="1.25.10.10">
    <property type="entry name" value="Leucine-rich Repeat Variant"/>
    <property type="match status" value="1"/>
</dbReference>
<name>A0A7S3GGL4_9EUKA</name>
<accession>A0A7S3GGL4</accession>
<gene>
    <name evidence="2" type="ORF">PBIL07802_LOCUS28025</name>
</gene>